<dbReference type="Gene3D" id="1.25.40.390">
    <property type="match status" value="1"/>
</dbReference>
<dbReference type="EMBL" id="JAHLFW010000001">
    <property type="protein sequence ID" value="MBU3836722.1"/>
    <property type="molecule type" value="Genomic_DNA"/>
</dbReference>
<keyword evidence="4" id="KW-0472">Membrane</keyword>
<evidence type="ECO:0000256" key="2">
    <source>
        <dbReference type="ARBA" id="ARBA00006275"/>
    </source>
</evidence>
<comment type="subcellular location">
    <subcellularLocation>
        <location evidence="1">Cell outer membrane</location>
    </subcellularLocation>
</comment>
<evidence type="ECO:0000259" key="8">
    <source>
        <dbReference type="Pfam" id="PF14322"/>
    </source>
</evidence>
<evidence type="ECO:0000256" key="3">
    <source>
        <dbReference type="ARBA" id="ARBA00022729"/>
    </source>
</evidence>
<gene>
    <name evidence="9" type="ORF">H9777_00015</name>
</gene>
<dbReference type="InterPro" id="IPR033985">
    <property type="entry name" value="SusD-like_N"/>
</dbReference>
<feature type="signal peptide" evidence="6">
    <location>
        <begin position="1"/>
        <end position="23"/>
    </location>
</feature>
<organism evidence="9 10">
    <name type="scientific">Candidatus Phocaeicola faecigallinarum</name>
    <dbReference type="NCBI Taxonomy" id="2838732"/>
    <lineage>
        <taxon>Bacteria</taxon>
        <taxon>Pseudomonadati</taxon>
        <taxon>Bacteroidota</taxon>
        <taxon>Bacteroidia</taxon>
        <taxon>Bacteroidales</taxon>
        <taxon>Bacteroidaceae</taxon>
        <taxon>Phocaeicola</taxon>
    </lineage>
</organism>
<evidence type="ECO:0000256" key="5">
    <source>
        <dbReference type="ARBA" id="ARBA00023237"/>
    </source>
</evidence>
<name>A0A948T8W7_9BACT</name>
<dbReference type="Proteomes" id="UP000783796">
    <property type="component" value="Unassembled WGS sequence"/>
</dbReference>
<dbReference type="Pfam" id="PF07980">
    <property type="entry name" value="SusD_RagB"/>
    <property type="match status" value="1"/>
</dbReference>
<sequence length="625" mass="71311">MKIFKHIAFATLLSTAGLFTSCADYLDVSDDLAAELTMEDVFNNVSQTKRFHGYIYSAIPNMSNIMIDGTYAGLTGLDNPWPTLSDELKAAQNNTKFVPSVGYTAASAAFSRWSLYKQIRQACLFIANVHPITSGEETGNVLLEDEIERMKNEARFLRAYYHYLLFELYGAIPIVTEIADPSSVDLDYYRNSIDEVADFICSEMEGCIPSLPDIEESNERAACPTKAAAYAIIAKTRIYQASPLFNGGYPEAVALKDNTGKQLFPNKDESKWQVAVKALENMFQYLETQGRNKLFTCDAAGDNIGISTDDPRFDAAASLYYIDFKFANNINPEVLWYSSKNSWGAVGGEGRERRCTPRDVYQGFCGIGITQEMIDAYFMEDGKTIDKSPLYDKSTEYVLSEEDGIANMYKNREPRFYRDVTYSGKLWQNTTNKYVYFYKGSGNDNSKADNPYTGYLLYKGMCHDILNTGNYKRQQYRPTALFRLADFYLLYAEALNEVNPNDARIFEYINKVRARAGIPGLDVTSPEIKGNKEKQFEAIRHERRVELFAEGQRYFDVRRWMLADKDGDCRQGGDFHGMDMNANNKTDFMKRVVFETRIFEKEMYLYPIPQNEVQKSKKLIQNPGW</sequence>
<dbReference type="GO" id="GO:0009279">
    <property type="term" value="C:cell outer membrane"/>
    <property type="evidence" value="ECO:0007669"/>
    <property type="project" value="UniProtKB-SubCell"/>
</dbReference>
<evidence type="ECO:0000313" key="9">
    <source>
        <dbReference type="EMBL" id="MBU3836722.1"/>
    </source>
</evidence>
<proteinExistence type="inferred from homology"/>
<dbReference type="PROSITE" id="PS51257">
    <property type="entry name" value="PROKAR_LIPOPROTEIN"/>
    <property type="match status" value="1"/>
</dbReference>
<keyword evidence="5" id="KW-0998">Cell outer membrane</keyword>
<evidence type="ECO:0000256" key="4">
    <source>
        <dbReference type="ARBA" id="ARBA00023136"/>
    </source>
</evidence>
<feature type="chain" id="PRO_5037192655" evidence="6">
    <location>
        <begin position="24"/>
        <end position="625"/>
    </location>
</feature>
<evidence type="ECO:0000256" key="1">
    <source>
        <dbReference type="ARBA" id="ARBA00004442"/>
    </source>
</evidence>
<dbReference type="AlphaFoldDB" id="A0A948T8W7"/>
<dbReference type="InterPro" id="IPR012944">
    <property type="entry name" value="SusD_RagB_dom"/>
</dbReference>
<comment type="similarity">
    <text evidence="2">Belongs to the SusD family.</text>
</comment>
<keyword evidence="3 6" id="KW-0732">Signal</keyword>
<dbReference type="SUPFAM" id="SSF48452">
    <property type="entry name" value="TPR-like"/>
    <property type="match status" value="1"/>
</dbReference>
<evidence type="ECO:0000256" key="6">
    <source>
        <dbReference type="SAM" id="SignalP"/>
    </source>
</evidence>
<comment type="caution">
    <text evidence="9">The sequence shown here is derived from an EMBL/GenBank/DDBJ whole genome shotgun (WGS) entry which is preliminary data.</text>
</comment>
<evidence type="ECO:0000259" key="7">
    <source>
        <dbReference type="Pfam" id="PF07980"/>
    </source>
</evidence>
<feature type="domain" description="RagB/SusD" evidence="7">
    <location>
        <begin position="332"/>
        <end position="625"/>
    </location>
</feature>
<evidence type="ECO:0000313" key="10">
    <source>
        <dbReference type="Proteomes" id="UP000783796"/>
    </source>
</evidence>
<dbReference type="InterPro" id="IPR011990">
    <property type="entry name" value="TPR-like_helical_dom_sf"/>
</dbReference>
<feature type="domain" description="SusD-like N-terminal" evidence="8">
    <location>
        <begin position="68"/>
        <end position="235"/>
    </location>
</feature>
<accession>A0A948T8W7</accession>
<dbReference type="Pfam" id="PF14322">
    <property type="entry name" value="SusD-like_3"/>
    <property type="match status" value="1"/>
</dbReference>
<protein>
    <submittedName>
        <fullName evidence="9">RagB/SusD family nutrient uptake outer membrane protein</fullName>
    </submittedName>
</protein>
<reference evidence="9" key="2">
    <citation type="submission" date="2021-04" db="EMBL/GenBank/DDBJ databases">
        <authorList>
            <person name="Gilroy R."/>
        </authorList>
    </citation>
    <scope>NUCLEOTIDE SEQUENCE</scope>
    <source>
        <strain evidence="9">G4-2901</strain>
    </source>
</reference>
<reference evidence="9" key="1">
    <citation type="journal article" date="2021" name="PeerJ">
        <title>Extensive microbial diversity within the chicken gut microbiome revealed by metagenomics and culture.</title>
        <authorList>
            <person name="Gilroy R."/>
            <person name="Ravi A."/>
            <person name="Getino M."/>
            <person name="Pursley I."/>
            <person name="Horton D.L."/>
            <person name="Alikhan N.F."/>
            <person name="Baker D."/>
            <person name="Gharbi K."/>
            <person name="Hall N."/>
            <person name="Watson M."/>
            <person name="Adriaenssens E.M."/>
            <person name="Foster-Nyarko E."/>
            <person name="Jarju S."/>
            <person name="Secka A."/>
            <person name="Antonio M."/>
            <person name="Oren A."/>
            <person name="Chaudhuri R.R."/>
            <person name="La Ragione R."/>
            <person name="Hildebrand F."/>
            <person name="Pallen M.J."/>
        </authorList>
    </citation>
    <scope>NUCLEOTIDE SEQUENCE</scope>
    <source>
        <strain evidence="9">G4-2901</strain>
    </source>
</reference>